<feature type="transmembrane region" description="Helical" evidence="2">
    <location>
        <begin position="21"/>
        <end position="39"/>
    </location>
</feature>
<dbReference type="PANTHER" id="PTHR36694">
    <property type="entry name" value="PASIFLORA 1, ISOFORM A-RELATED"/>
    <property type="match status" value="1"/>
</dbReference>
<keyword evidence="2" id="KW-0472">Membrane</keyword>
<feature type="transmembrane region" description="Helical" evidence="2">
    <location>
        <begin position="110"/>
        <end position="131"/>
    </location>
</feature>
<dbReference type="Pfam" id="PF15860">
    <property type="entry name" value="DUF4728"/>
    <property type="match status" value="1"/>
</dbReference>
<protein>
    <submittedName>
        <fullName evidence="3">Uncharacterized protein</fullName>
    </submittedName>
</protein>
<feature type="compositionally biased region" description="Polar residues" evidence="1">
    <location>
        <begin position="158"/>
        <end position="175"/>
    </location>
</feature>
<feature type="region of interest" description="Disordered" evidence="1">
    <location>
        <begin position="153"/>
        <end position="175"/>
    </location>
</feature>
<feature type="transmembrane region" description="Helical" evidence="2">
    <location>
        <begin position="80"/>
        <end position="103"/>
    </location>
</feature>
<evidence type="ECO:0000313" key="3">
    <source>
        <dbReference type="EMBL" id="CAL1269769.1"/>
    </source>
</evidence>
<evidence type="ECO:0000313" key="4">
    <source>
        <dbReference type="Proteomes" id="UP001497382"/>
    </source>
</evidence>
<proteinExistence type="predicted"/>
<dbReference type="AlphaFoldDB" id="A0AAV1ZHH0"/>
<keyword evidence="4" id="KW-1185">Reference proteome</keyword>
<organism evidence="3 4">
    <name type="scientific">Larinioides sclopetarius</name>
    <dbReference type="NCBI Taxonomy" id="280406"/>
    <lineage>
        <taxon>Eukaryota</taxon>
        <taxon>Metazoa</taxon>
        <taxon>Ecdysozoa</taxon>
        <taxon>Arthropoda</taxon>
        <taxon>Chelicerata</taxon>
        <taxon>Arachnida</taxon>
        <taxon>Araneae</taxon>
        <taxon>Araneomorphae</taxon>
        <taxon>Entelegynae</taxon>
        <taxon>Araneoidea</taxon>
        <taxon>Araneidae</taxon>
        <taxon>Larinioides</taxon>
    </lineage>
</organism>
<feature type="transmembrane region" description="Helical" evidence="2">
    <location>
        <begin position="51"/>
        <end position="74"/>
    </location>
</feature>
<evidence type="ECO:0000256" key="2">
    <source>
        <dbReference type="SAM" id="Phobius"/>
    </source>
</evidence>
<keyword evidence="2" id="KW-1133">Transmembrane helix</keyword>
<sequence>MPAVDTCCCWKTVKSGSYACGTYTLILYTALFIAGIVHAQTLSKTASMLGFCLLMVVLSGTCIICSIIMIVGLFQDNRFLLLPWTVAVSMTTLIDVMVSFYLIRDAIDEPFLAVLFVTDVLICAINVYALLCVLSQYQEYKIGAERENVVQQRDQEAATEQPQRPPVTTTASVTDDVNSSNALLLPSEKHAAGPSTSTPKFMYCELTTISEEIYSGTPTTPKELCITSFIDSPSKKKPSDVVVKNQTSEI</sequence>
<evidence type="ECO:0000256" key="1">
    <source>
        <dbReference type="SAM" id="MobiDB-lite"/>
    </source>
</evidence>
<gene>
    <name evidence="3" type="ORF">LARSCL_LOCUS4925</name>
</gene>
<name>A0AAV1ZHH0_9ARAC</name>
<comment type="caution">
    <text evidence="3">The sequence shown here is derived from an EMBL/GenBank/DDBJ whole genome shotgun (WGS) entry which is preliminary data.</text>
</comment>
<dbReference type="PANTHER" id="PTHR36694:SF11">
    <property type="entry name" value="LP21121P-RELATED"/>
    <property type="match status" value="1"/>
</dbReference>
<accession>A0AAV1ZHH0</accession>
<dbReference type="Proteomes" id="UP001497382">
    <property type="component" value="Unassembled WGS sequence"/>
</dbReference>
<dbReference type="InterPro" id="IPR031720">
    <property type="entry name" value="DUF4728"/>
</dbReference>
<dbReference type="EMBL" id="CAXIEN010000043">
    <property type="protein sequence ID" value="CAL1269769.1"/>
    <property type="molecule type" value="Genomic_DNA"/>
</dbReference>
<keyword evidence="2" id="KW-0812">Transmembrane</keyword>
<reference evidence="3 4" key="1">
    <citation type="submission" date="2024-04" db="EMBL/GenBank/DDBJ databases">
        <authorList>
            <person name="Rising A."/>
            <person name="Reimegard J."/>
            <person name="Sonavane S."/>
            <person name="Akerstrom W."/>
            <person name="Nylinder S."/>
            <person name="Hedman E."/>
            <person name="Kallberg Y."/>
        </authorList>
    </citation>
    <scope>NUCLEOTIDE SEQUENCE [LARGE SCALE GENOMIC DNA]</scope>
</reference>